<organism evidence="1 2">
    <name type="scientific">Microcystis aeruginosa NIES-2549</name>
    <dbReference type="NCBI Taxonomy" id="1641812"/>
    <lineage>
        <taxon>Bacteria</taxon>
        <taxon>Bacillati</taxon>
        <taxon>Cyanobacteriota</taxon>
        <taxon>Cyanophyceae</taxon>
        <taxon>Oscillatoriophycideae</taxon>
        <taxon>Chroococcales</taxon>
        <taxon>Microcystaceae</taxon>
        <taxon>Microcystis</taxon>
    </lineage>
</organism>
<evidence type="ECO:0000313" key="2">
    <source>
        <dbReference type="Proteomes" id="UP000034103"/>
    </source>
</evidence>
<dbReference type="Proteomes" id="UP000034103">
    <property type="component" value="Chromosome"/>
</dbReference>
<proteinExistence type="predicted"/>
<reference evidence="1 2" key="1">
    <citation type="journal article" date="2015" name="Genome Announc.">
        <title>Complete Genome Sequence of Microcystis aeruginosa NIES-2549, a Bloom-Forming Cyanobacterium from Lake Kasumigaura, Japan.</title>
        <authorList>
            <person name="Yamaguchi H."/>
            <person name="Suzuki S."/>
            <person name="Tanabe Y."/>
            <person name="Osana Y."/>
            <person name="Shimura Y."/>
            <person name="Ishida K."/>
            <person name="Kawachi M."/>
        </authorList>
    </citation>
    <scope>NUCLEOTIDE SEQUENCE [LARGE SCALE GENOMIC DNA]</scope>
    <source>
        <strain evidence="1 2">NIES-2549</strain>
    </source>
</reference>
<sequence>MYNQFLGGSKGSQSRIWQFSPRKRRLETKYMKALVRTN</sequence>
<gene>
    <name evidence="1" type="ORF">MYAER_1312</name>
</gene>
<protein>
    <submittedName>
        <fullName evidence="1">Uncharacterized protein</fullName>
    </submittedName>
</protein>
<evidence type="ECO:0000313" key="1">
    <source>
        <dbReference type="EMBL" id="AKE63670.1"/>
    </source>
</evidence>
<dbReference type="PATRIC" id="fig|1641812.3.peg.1356"/>
<accession>A0A0F6RKA3</accession>
<dbReference type="HOGENOM" id="CLU_3330132_0_0_3"/>
<dbReference type="EMBL" id="CP011304">
    <property type="protein sequence ID" value="AKE63670.1"/>
    <property type="molecule type" value="Genomic_DNA"/>
</dbReference>
<name>A0A0F6RKA3_MICAE</name>
<dbReference type="AlphaFoldDB" id="A0A0F6RKA3"/>